<dbReference type="EMBL" id="QGKX02000004">
    <property type="protein sequence ID" value="KAF3603937.1"/>
    <property type="molecule type" value="Genomic_DNA"/>
</dbReference>
<sequence length="119" mass="13236">MLPWCACKPTGGSRWSTGGTTRAFWTRSRRWSRRRRHVAVERFVDDDKQSDARDGVAAGYVRLGERDDFGVRVDERRARDSRDVELHGGVCGFGRVEPGGCDQDESDKYEGGGGENGAV</sequence>
<name>A0A8S9SSK3_BRACR</name>
<dbReference type="Proteomes" id="UP000712600">
    <property type="component" value="Unassembled WGS sequence"/>
</dbReference>
<evidence type="ECO:0000256" key="1">
    <source>
        <dbReference type="SAM" id="MobiDB-lite"/>
    </source>
</evidence>
<accession>A0A8S9SSK3</accession>
<gene>
    <name evidence="2" type="ORF">F2Q69_00036521</name>
</gene>
<evidence type="ECO:0000313" key="3">
    <source>
        <dbReference type="Proteomes" id="UP000712600"/>
    </source>
</evidence>
<dbReference type="AlphaFoldDB" id="A0A8S9SSK3"/>
<reference evidence="2" key="1">
    <citation type="submission" date="2019-12" db="EMBL/GenBank/DDBJ databases">
        <title>Genome sequencing and annotation of Brassica cretica.</title>
        <authorList>
            <person name="Studholme D.J."/>
            <person name="Sarris P."/>
        </authorList>
    </citation>
    <scope>NUCLEOTIDE SEQUENCE</scope>
    <source>
        <strain evidence="2">PFS-109/04</strain>
        <tissue evidence="2">Leaf</tissue>
    </source>
</reference>
<comment type="caution">
    <text evidence="2">The sequence shown here is derived from an EMBL/GenBank/DDBJ whole genome shotgun (WGS) entry which is preliminary data.</text>
</comment>
<evidence type="ECO:0000313" key="2">
    <source>
        <dbReference type="EMBL" id="KAF3603937.1"/>
    </source>
</evidence>
<proteinExistence type="predicted"/>
<organism evidence="2 3">
    <name type="scientific">Brassica cretica</name>
    <name type="common">Mustard</name>
    <dbReference type="NCBI Taxonomy" id="69181"/>
    <lineage>
        <taxon>Eukaryota</taxon>
        <taxon>Viridiplantae</taxon>
        <taxon>Streptophyta</taxon>
        <taxon>Embryophyta</taxon>
        <taxon>Tracheophyta</taxon>
        <taxon>Spermatophyta</taxon>
        <taxon>Magnoliopsida</taxon>
        <taxon>eudicotyledons</taxon>
        <taxon>Gunneridae</taxon>
        <taxon>Pentapetalae</taxon>
        <taxon>rosids</taxon>
        <taxon>malvids</taxon>
        <taxon>Brassicales</taxon>
        <taxon>Brassicaceae</taxon>
        <taxon>Brassiceae</taxon>
        <taxon>Brassica</taxon>
    </lineage>
</organism>
<feature type="region of interest" description="Disordered" evidence="1">
    <location>
        <begin position="94"/>
        <end position="119"/>
    </location>
</feature>
<protein>
    <submittedName>
        <fullName evidence="2">Uncharacterized protein</fullName>
    </submittedName>
</protein>